<gene>
    <name evidence="2" type="ORF">K504DRAFT_263518</name>
</gene>
<feature type="compositionally biased region" description="Basic and acidic residues" evidence="1">
    <location>
        <begin position="148"/>
        <end position="164"/>
    </location>
</feature>
<name>A0A6G1KD65_9PLEO</name>
<evidence type="ECO:0000256" key="1">
    <source>
        <dbReference type="SAM" id="MobiDB-lite"/>
    </source>
</evidence>
<evidence type="ECO:0000313" key="3">
    <source>
        <dbReference type="Proteomes" id="UP000799428"/>
    </source>
</evidence>
<feature type="compositionally biased region" description="Low complexity" evidence="1">
    <location>
        <begin position="10"/>
        <end position="28"/>
    </location>
</feature>
<feature type="region of interest" description="Disordered" evidence="1">
    <location>
        <begin position="142"/>
        <end position="171"/>
    </location>
</feature>
<feature type="region of interest" description="Disordered" evidence="1">
    <location>
        <begin position="1"/>
        <end position="45"/>
    </location>
</feature>
<organism evidence="2 3">
    <name type="scientific">Pleomassaria siparia CBS 279.74</name>
    <dbReference type="NCBI Taxonomy" id="1314801"/>
    <lineage>
        <taxon>Eukaryota</taxon>
        <taxon>Fungi</taxon>
        <taxon>Dikarya</taxon>
        <taxon>Ascomycota</taxon>
        <taxon>Pezizomycotina</taxon>
        <taxon>Dothideomycetes</taxon>
        <taxon>Pleosporomycetidae</taxon>
        <taxon>Pleosporales</taxon>
        <taxon>Pleomassariaceae</taxon>
        <taxon>Pleomassaria</taxon>
    </lineage>
</organism>
<dbReference type="Proteomes" id="UP000799428">
    <property type="component" value="Unassembled WGS sequence"/>
</dbReference>
<dbReference type="EMBL" id="MU005769">
    <property type="protein sequence ID" value="KAF2710485.1"/>
    <property type="molecule type" value="Genomic_DNA"/>
</dbReference>
<dbReference type="OrthoDB" id="5398396at2759"/>
<keyword evidence="3" id="KW-1185">Reference proteome</keyword>
<proteinExistence type="predicted"/>
<accession>A0A6G1KD65</accession>
<protein>
    <submittedName>
        <fullName evidence="2">Uncharacterized protein</fullName>
    </submittedName>
</protein>
<reference evidence="2" key="1">
    <citation type="journal article" date="2020" name="Stud. Mycol.">
        <title>101 Dothideomycetes genomes: a test case for predicting lifestyles and emergence of pathogens.</title>
        <authorList>
            <person name="Haridas S."/>
            <person name="Albert R."/>
            <person name="Binder M."/>
            <person name="Bloem J."/>
            <person name="Labutti K."/>
            <person name="Salamov A."/>
            <person name="Andreopoulos B."/>
            <person name="Baker S."/>
            <person name="Barry K."/>
            <person name="Bills G."/>
            <person name="Bluhm B."/>
            <person name="Cannon C."/>
            <person name="Castanera R."/>
            <person name="Culley D."/>
            <person name="Daum C."/>
            <person name="Ezra D."/>
            <person name="Gonzalez J."/>
            <person name="Henrissat B."/>
            <person name="Kuo A."/>
            <person name="Liang C."/>
            <person name="Lipzen A."/>
            <person name="Lutzoni F."/>
            <person name="Magnuson J."/>
            <person name="Mondo S."/>
            <person name="Nolan M."/>
            <person name="Ohm R."/>
            <person name="Pangilinan J."/>
            <person name="Park H.-J."/>
            <person name="Ramirez L."/>
            <person name="Alfaro M."/>
            <person name="Sun H."/>
            <person name="Tritt A."/>
            <person name="Yoshinaga Y."/>
            <person name="Zwiers L.-H."/>
            <person name="Turgeon B."/>
            <person name="Goodwin S."/>
            <person name="Spatafora J."/>
            <person name="Crous P."/>
            <person name="Grigoriev I."/>
        </authorList>
    </citation>
    <scope>NUCLEOTIDE SEQUENCE</scope>
    <source>
        <strain evidence="2">CBS 279.74</strain>
    </source>
</reference>
<dbReference type="AlphaFoldDB" id="A0A6G1KD65"/>
<evidence type="ECO:0000313" key="2">
    <source>
        <dbReference type="EMBL" id="KAF2710485.1"/>
    </source>
</evidence>
<sequence length="171" mass="19511">MGWFTPTRVSPRAGYARSSAGSTYSSSRHGGGGGHHHASTSRYGRSPRDGYVQYLYHKVRHLFHKLMAYAKRHPYKVFFMVIMPLVSGGVLHKLARRFGVNLPEMGQRGWWIGRTRGLHGRSAGDCEWNWWTGQLGQDGAGLHVKWKTRQDKTRQDKTRQDKTRQGTSQKS</sequence>